<dbReference type="Pfam" id="PF17167">
    <property type="entry name" value="Glyco_hydro_94"/>
    <property type="match status" value="1"/>
</dbReference>
<feature type="domain" description="Glycoamylase-like" evidence="6">
    <location>
        <begin position="1280"/>
        <end position="1493"/>
    </location>
</feature>
<keyword evidence="4" id="KW-0472">Membrane</keyword>
<dbReference type="Gene3D" id="2.70.98.40">
    <property type="entry name" value="Glycoside hydrolase, family 65, N-terminal domain"/>
    <property type="match status" value="2"/>
</dbReference>
<dbReference type="SUPFAM" id="SSF48208">
    <property type="entry name" value="Six-hairpin glycosidases"/>
    <property type="match status" value="1"/>
</dbReference>
<keyword evidence="1" id="KW-0328">Glycosyltransferase</keyword>
<feature type="compositionally biased region" description="Polar residues" evidence="3">
    <location>
        <begin position="1534"/>
        <end position="1545"/>
    </location>
</feature>
<dbReference type="GO" id="GO:0030246">
    <property type="term" value="F:carbohydrate binding"/>
    <property type="evidence" value="ECO:0007669"/>
    <property type="project" value="InterPro"/>
</dbReference>
<dbReference type="InterPro" id="IPR011013">
    <property type="entry name" value="Gal_mutarotase_sf_dom"/>
</dbReference>
<evidence type="ECO:0000256" key="1">
    <source>
        <dbReference type="ARBA" id="ARBA00022676"/>
    </source>
</evidence>
<feature type="transmembrane region" description="Helical" evidence="4">
    <location>
        <begin position="719"/>
        <end position="736"/>
    </location>
</feature>
<dbReference type="RefSeq" id="WP_109825956.1">
    <property type="nucleotide sequence ID" value="NZ_QGKL01000042.1"/>
</dbReference>
<dbReference type="Pfam" id="PF06165">
    <property type="entry name" value="GH94_b-supersand"/>
    <property type="match status" value="2"/>
</dbReference>
<dbReference type="Gene3D" id="1.20.890.20">
    <property type="entry name" value="mpn423 like domain"/>
    <property type="match status" value="1"/>
</dbReference>
<dbReference type="Pfam" id="PF10091">
    <property type="entry name" value="Glycoamylase"/>
    <property type="match status" value="1"/>
</dbReference>
<dbReference type="PANTHER" id="PTHR37469">
    <property type="entry name" value="CELLOBIONIC ACID PHOSPHORYLASE-RELATED"/>
    <property type="match status" value="1"/>
</dbReference>
<dbReference type="Gene3D" id="1.50.10.140">
    <property type="match status" value="2"/>
</dbReference>
<dbReference type="GO" id="GO:0005975">
    <property type="term" value="P:carbohydrate metabolic process"/>
    <property type="evidence" value="ECO:0007669"/>
    <property type="project" value="InterPro"/>
</dbReference>
<feature type="region of interest" description="Disordered" evidence="3">
    <location>
        <begin position="1526"/>
        <end position="1549"/>
    </location>
</feature>
<evidence type="ECO:0000259" key="6">
    <source>
        <dbReference type="Pfam" id="PF10091"/>
    </source>
</evidence>
<dbReference type="Gene3D" id="2.60.420.10">
    <property type="entry name" value="Maltose phosphorylase, domain 3"/>
    <property type="match status" value="1"/>
</dbReference>
<dbReference type="InterPro" id="IPR033432">
    <property type="entry name" value="GH94_catalytic"/>
</dbReference>
<keyword evidence="2" id="KW-0808">Transferase</keyword>
<evidence type="ECO:0000259" key="7">
    <source>
        <dbReference type="Pfam" id="PF17167"/>
    </source>
</evidence>
<evidence type="ECO:0000259" key="5">
    <source>
        <dbReference type="Pfam" id="PF06165"/>
    </source>
</evidence>
<dbReference type="InterPro" id="IPR037820">
    <property type="entry name" value="GH94N_NdvB"/>
</dbReference>
<name>A0A317C6G5_9GAMM</name>
<dbReference type="InterPro" id="IPR010383">
    <property type="entry name" value="Glyco_hydrolase_94_b-supersand"/>
</dbReference>
<organism evidence="8 9">
    <name type="scientific">Leucothrix arctica</name>
    <dbReference type="NCBI Taxonomy" id="1481894"/>
    <lineage>
        <taxon>Bacteria</taxon>
        <taxon>Pseudomonadati</taxon>
        <taxon>Pseudomonadota</taxon>
        <taxon>Gammaproteobacteria</taxon>
        <taxon>Thiotrichales</taxon>
        <taxon>Thiotrichaceae</taxon>
        <taxon>Leucothrix</taxon>
    </lineage>
</organism>
<dbReference type="InterPro" id="IPR052047">
    <property type="entry name" value="GH94_Enzymes"/>
</dbReference>
<evidence type="ECO:0000256" key="4">
    <source>
        <dbReference type="SAM" id="Phobius"/>
    </source>
</evidence>
<evidence type="ECO:0000313" key="8">
    <source>
        <dbReference type="EMBL" id="PWQ93791.1"/>
    </source>
</evidence>
<feature type="transmembrane region" description="Helical" evidence="4">
    <location>
        <begin position="316"/>
        <end position="341"/>
    </location>
</feature>
<keyword evidence="4" id="KW-0812">Transmembrane</keyword>
<gene>
    <name evidence="8" type="ORF">DKT75_19500</name>
</gene>
<sequence length="2818" mass="315229">MTVVNDTGCITSLECAAQDIAKDHGLITKDPKPIAARKQLSQLPSWLKDTREELQYPAPKALKAAEWLLDNAYIVKRAAQQVEKDLPDAFYAQLPALQKTDYSGLPRVYVLAVSLLHSSELKLTEGVAIEFINAYQKVTVLDMAELWALPSMLRLLCLQEMFSALERLSVDVNSPFSSKQGQAGVPIESLDDTECVARCISVLRLLSEISWMKFVHKTSVVESTLRNDPDGVYSRMDDDTIDRYRNAVEQLARGSQRTEVDVAKQAVEQALAGKGKRESHVGYWLIDDGRKTFATVLGYQPDWHERVRLGLLDHATATYLSGIISITIAALALPASLLYMADAVVSSWIIAFFVSLLPASILAQSVVNWLVTQWVEPRVLPKIKFSNGLDESCKTLVVIPTLLDNNAQSNHLLQNLERHYLSNPDPQLRFALATDFRDAPTQHKEGDEQAIEFIVNGIQTLNQRYAPDTQHLFHLLHRERRFNEAEDCWMGWERKRGKLEELNNWLAGSSDTSFGVYQGVRDSLDKVRYVITLDTDTLLPSGTAARLVGILEHPLNKATFDPSNGQLIAGFSIIQPRVEISPDIGLPSLFTRFYAGDTAIDIYSHAVSDAYQDFFGTGIFVGKGIYDVEAFRKILGGKIPDNAVLSHDLLEGVSARVALATDVILYEEYPPSYLAYAHRLHRWMRGDWQLLPWLGRRRVGTNKLSLIDRWKIVDNMRRSLVPPALLAFFVVGWLFLPASPLAWTLLAAFGPATDLFLRLGIETSQGIRHLSGWKYWSTIPTKLKSGIGRWVLLLVFLPYESMLSLDAIARTLFRLQVSKHHLLEWTTASNIAAHFADEGSRRRTWQEMQASPIIAICLVTILAFWNPSALPYALPLLLIWLLAPEIALFISRKPSVKVQTLSATQTLFVRHLARRTWLFFETFVGPDEHWLPPDNFQEDPYPSTAHRTSPTNIGMLLLSTLSANDLGYIGLSNLATRLENTFDTLSRLQRYRGHYYNWYNTHDLNPLPPNYVSSVDSGNLAAALIALQQGCIEAASSTVSNAIRWQGLADTLGLLREDLDRLISAGADGLTVRLREQVDKLLNDAKSTSQENKGGVDLLTHFLTVAIPEFERTLVEWADIENAALDTTLMSDVRLWVERIHEHVRDMQHDCDALLPWIVLMTQRPASIPSHSTQRLHELLPVGLPLNIIPAQCLEARDEITCLRKNPQLSFDSSHWLDTLDAALEKAATNAMILRMQLLRLAERAEADAMAMDFSVLYDDQKDLFYIGYDQSSDRMDTHHYDLMASEARVTSFLAIAKEDVPLKHWFSLGRPLSKAAGKTVLLSWGGTLFEYLMPPLLLNSQHDTLLAVSQRAAIAVQRSYAKQHKVPWGISESGYAHINLHHHYSYQAFGVPELGLKRGLADNLVIAPYASALALPLVPADAAKNLMALADLSLMGNYGFYEAADYTPDRVPEGRKMSAVKSYMAHHQGMILTALDNLLCNQAMVRRFHAHPRVQSYALLLHERVPHHPPLEVPLEAKDEAKLSPSNKIPDLQSWQPESPSTHPQAHLLGNGRLGSIINASGAGGLHWQQYAITRWKADTTLDDAGYWIYLRDNDTAKHFSATSQPVGGEPDAPTVTFESHRVESHRHSNGITLRMETTVAPMDDVEIRVITLHNQTDRIRHLSVASAAEVVLAQPAADQRHPAFSKLFIESEYLQDVQGLFFHRRPREPDEKAPMLLHTLIFDDTAVSAGRFETSRLKLLGREGKGYKHYPHLSNTAGVVLDPVMSLEADVTLQPYAQTRIAFMTLVGGSKERLLEMARRYQTLPALDWIMQDAITEARREAHRLEILAEDLPHYQQLLSLLLYPNAAMRCDTSTVAHNQMGQTTLWGQGVSGDYPILLFRVDARRQMSLLIKILRAQRLWKQRGVMVDIVVLWLGSAGYADDASNALNPILQTLDMQDWLGARGGVHLVRLEQISQQEAQLLEVAASVILNANAGSLAEQLSLHHESRQLPPAFTPAHQWSSEPPTPRLECPDDLLFNNGLGGFTADGREYVIHLDDRKQTPAPWCNILANSQFGSLVSESGLGYSWFLHSAENRLTPWNNDPVLDTPGEILYLRDEETAEIWSPTPKPVPTDSAYQVAHGAGYTQWLHNSHGIEQQLLVFVPLENPLKITRLRLRNTWSRRRRITATFYVEWVLGESRQSGLNFIASEYDVTHNALLARNTWNAEFSDCTAFLATNHEVHGFTSDRTEFLGHEGDRSAPAALKRWGLSNRADTGNDPCGAIQVHIDIEANSEAEVVFILGQGNDRQHALQLVDEWNSPDKVDVAFNALGKHWDNLLGKIEVQTPEPAMNVMLNRWLLYQTVSSRLLARCGFYQPGGAIGYRDQLQDAMALVHTDPRWLRGLLIQCAGAQFEEGDVLHWWHPPAHRGVRTHCSDDLLWLPYATAHYIQTTGDLAILDEQIPFLSAPLLQANEGDRYAEFTQGEQMGSLFEHCHRALQKGVTSGEHGLPLMGGGDWNDGMSRIGIEGRGESVWLGWFAVAAMQEFVSLCQQLDKPELANDWQVRITKLKQSIEESAWDGEWYVRAFDDDGLPWGAARSEECKIDSISQSWAMFSGAGNPERTAQALASAKRRLINEQDGLVLLLDPPFNKTHRDPGYIKGYPPGIRENGGQYTHAATWLGWAYTQLGDGDQAMRILQHINPIMHATTLEAVERYQVEPYVMAADIASVAPHVGRGGWTWYTGSAAWAWRLGGEAILGLRRVGDSLSIDPCIPATWEGFNATVYGQGDNPTRLNIKVLNTSGTGHGVKEVRLDGELFTSTLIPLSEAGAVHDVDVVL</sequence>
<dbReference type="Gene3D" id="1.50.10.10">
    <property type="match status" value="1"/>
</dbReference>
<accession>A0A317C6G5</accession>
<evidence type="ECO:0000256" key="3">
    <source>
        <dbReference type="SAM" id="MobiDB-lite"/>
    </source>
</evidence>
<dbReference type="GO" id="GO:0016757">
    <property type="term" value="F:glycosyltransferase activity"/>
    <property type="evidence" value="ECO:0007669"/>
    <property type="project" value="UniProtKB-KW"/>
</dbReference>
<feature type="domain" description="Glycosyl hydrolase 94 supersandwich" evidence="5">
    <location>
        <begin position="2032"/>
        <end position="2301"/>
    </location>
</feature>
<dbReference type="SUPFAM" id="SSF74650">
    <property type="entry name" value="Galactose mutarotase-like"/>
    <property type="match status" value="2"/>
</dbReference>
<comment type="caution">
    <text evidence="8">The sequence shown here is derived from an EMBL/GenBank/DDBJ whole genome shotgun (WGS) entry which is preliminary data.</text>
</comment>
<dbReference type="PANTHER" id="PTHR37469:SF2">
    <property type="entry name" value="CELLOBIONIC ACID PHOSPHORYLASE"/>
    <property type="match status" value="1"/>
</dbReference>
<keyword evidence="4" id="KW-1133">Transmembrane helix</keyword>
<dbReference type="Proteomes" id="UP000245506">
    <property type="component" value="Unassembled WGS sequence"/>
</dbReference>
<feature type="domain" description="Glycosyl hydrolase 94 catalytic" evidence="7">
    <location>
        <begin position="2315"/>
        <end position="2739"/>
    </location>
</feature>
<dbReference type="InterPro" id="IPR037824">
    <property type="entry name" value="GH94N_2_NdvB"/>
</dbReference>
<reference evidence="8 9" key="1">
    <citation type="submission" date="2018-05" db="EMBL/GenBank/DDBJ databases">
        <title>Leucothrix arctica sp. nov., isolated from Arctic seawater.</title>
        <authorList>
            <person name="Choi A."/>
            <person name="Baek K."/>
        </authorList>
    </citation>
    <scope>NUCLEOTIDE SEQUENCE [LARGE SCALE GENOMIC DNA]</scope>
    <source>
        <strain evidence="8 9">IMCC9719</strain>
    </source>
</reference>
<feature type="transmembrane region" description="Helical" evidence="4">
    <location>
        <begin position="347"/>
        <end position="371"/>
    </location>
</feature>
<evidence type="ECO:0000256" key="2">
    <source>
        <dbReference type="ARBA" id="ARBA00022679"/>
    </source>
</evidence>
<feature type="transmembrane region" description="Helical" evidence="4">
    <location>
        <begin position="850"/>
        <end position="866"/>
    </location>
</feature>
<keyword evidence="9" id="KW-1185">Reference proteome</keyword>
<dbReference type="EMBL" id="QGKL01000042">
    <property type="protein sequence ID" value="PWQ93791.1"/>
    <property type="molecule type" value="Genomic_DNA"/>
</dbReference>
<protein>
    <submittedName>
        <fullName evidence="8">Cellobiose phosphorylase</fullName>
    </submittedName>
</protein>
<dbReference type="InterPro" id="IPR037018">
    <property type="entry name" value="GH65_N"/>
</dbReference>
<feature type="domain" description="Glycosyl hydrolase 94 supersandwich" evidence="5">
    <location>
        <begin position="1542"/>
        <end position="1805"/>
    </location>
</feature>
<dbReference type="InterPro" id="IPR019282">
    <property type="entry name" value="Glycoamylase-like_cons_dom"/>
</dbReference>
<dbReference type="CDD" id="cd11756">
    <property type="entry name" value="GH94N_ChvB_NdvB_1_like"/>
    <property type="match status" value="1"/>
</dbReference>
<dbReference type="InterPro" id="IPR012341">
    <property type="entry name" value="6hp_glycosidase-like_sf"/>
</dbReference>
<dbReference type="SMART" id="SM01068">
    <property type="entry name" value="CBM_X"/>
    <property type="match status" value="2"/>
</dbReference>
<evidence type="ECO:0000313" key="9">
    <source>
        <dbReference type="Proteomes" id="UP000245506"/>
    </source>
</evidence>
<proteinExistence type="predicted"/>
<dbReference type="OrthoDB" id="9769991at2"/>
<dbReference type="InterPro" id="IPR008928">
    <property type="entry name" value="6-hairpin_glycosidase_sf"/>
</dbReference>
<dbReference type="CDD" id="cd11753">
    <property type="entry name" value="GH94N_ChvB_NdvB_2_like"/>
    <property type="match status" value="1"/>
</dbReference>